<organism evidence="1 2">
    <name type="scientific">Carpinus fangiana</name>
    <dbReference type="NCBI Taxonomy" id="176857"/>
    <lineage>
        <taxon>Eukaryota</taxon>
        <taxon>Viridiplantae</taxon>
        <taxon>Streptophyta</taxon>
        <taxon>Embryophyta</taxon>
        <taxon>Tracheophyta</taxon>
        <taxon>Spermatophyta</taxon>
        <taxon>Magnoliopsida</taxon>
        <taxon>eudicotyledons</taxon>
        <taxon>Gunneridae</taxon>
        <taxon>Pentapetalae</taxon>
        <taxon>rosids</taxon>
        <taxon>fabids</taxon>
        <taxon>Fagales</taxon>
        <taxon>Betulaceae</taxon>
        <taxon>Carpinus</taxon>
    </lineage>
</organism>
<accession>A0A660KVY9</accession>
<dbReference type="AlphaFoldDB" id="A0A660KVY9"/>
<proteinExistence type="predicted"/>
<name>A0A660KVY9_9ROSI</name>
<keyword evidence="2" id="KW-1185">Reference proteome</keyword>
<reference evidence="1 2" key="1">
    <citation type="submission" date="2019-06" db="EMBL/GenBank/DDBJ databases">
        <title>A chromosomal-level reference genome of Carpinus fangiana (Coryloideae, Betulaceae).</title>
        <authorList>
            <person name="Yang X."/>
            <person name="Wang Z."/>
            <person name="Zhang L."/>
            <person name="Hao G."/>
            <person name="Liu J."/>
            <person name="Yang Y."/>
        </authorList>
    </citation>
    <scope>NUCLEOTIDE SEQUENCE [LARGE SCALE GENOMIC DNA]</scope>
    <source>
        <strain evidence="1">Cfa_2016G</strain>
        <tissue evidence="1">Leaf</tissue>
    </source>
</reference>
<sequence length="126" mass="13626">MAIGEYENYDSGIPGWIVVVVTIREHEIMKAVLPKNVKIMKAILPAMIAVAVTIEECENYDSSVLGLIAVAKTTGECENYYNYISGLIAVAVATGNVKSMIAIVVFTRMESSIAEIDNGSNSYQGM</sequence>
<dbReference type="EMBL" id="CM017324">
    <property type="protein sequence ID" value="KAE8038126.1"/>
    <property type="molecule type" value="Genomic_DNA"/>
</dbReference>
<protein>
    <submittedName>
        <fullName evidence="1">Uncharacterized protein</fullName>
    </submittedName>
</protein>
<dbReference type="Proteomes" id="UP000327013">
    <property type="component" value="Chromosome 4"/>
</dbReference>
<evidence type="ECO:0000313" key="1">
    <source>
        <dbReference type="EMBL" id="KAE8038126.1"/>
    </source>
</evidence>
<gene>
    <name evidence="1" type="ORF">FH972_010668</name>
</gene>
<evidence type="ECO:0000313" key="2">
    <source>
        <dbReference type="Proteomes" id="UP000327013"/>
    </source>
</evidence>